<reference evidence="3" key="2">
    <citation type="submission" date="2020-02" db="EMBL/GenBank/DDBJ databases">
        <authorList>
            <person name="Gilchrist C.L.M."/>
            <person name="Chooi Y.-H."/>
        </authorList>
    </citation>
    <scope>NUCLEOTIDE SEQUENCE</scope>
    <source>
        <strain evidence="3">MST-FP2251</strain>
    </source>
</reference>
<reference evidence="3" key="1">
    <citation type="journal article" date="2019" name="Beilstein J. Org. Chem.">
        <title>Nanangenines: drimane sesquiterpenoids as the dominant metabolite cohort of a novel Australian fungus, Aspergillus nanangensis.</title>
        <authorList>
            <person name="Lacey H.J."/>
            <person name="Gilchrist C.L.M."/>
            <person name="Crombie A."/>
            <person name="Kalaitzis J.A."/>
            <person name="Vuong D."/>
            <person name="Rutledge P.J."/>
            <person name="Turner P."/>
            <person name="Pitt J.I."/>
            <person name="Lacey E."/>
            <person name="Chooi Y.H."/>
            <person name="Piggott A.M."/>
        </authorList>
    </citation>
    <scope>NUCLEOTIDE SEQUENCE</scope>
    <source>
        <strain evidence="3">MST-FP2251</strain>
    </source>
</reference>
<evidence type="ECO:0000313" key="3">
    <source>
        <dbReference type="EMBL" id="KAF9892774.1"/>
    </source>
</evidence>
<gene>
    <name evidence="3" type="ORF">FE257_000363</name>
</gene>
<evidence type="ECO:0000256" key="1">
    <source>
        <dbReference type="SAM" id="MobiDB-lite"/>
    </source>
</evidence>
<organism evidence="3 4">
    <name type="scientific">Aspergillus nanangensis</name>
    <dbReference type="NCBI Taxonomy" id="2582783"/>
    <lineage>
        <taxon>Eukaryota</taxon>
        <taxon>Fungi</taxon>
        <taxon>Dikarya</taxon>
        <taxon>Ascomycota</taxon>
        <taxon>Pezizomycotina</taxon>
        <taxon>Eurotiomycetes</taxon>
        <taxon>Eurotiomycetidae</taxon>
        <taxon>Eurotiales</taxon>
        <taxon>Aspergillaceae</taxon>
        <taxon>Aspergillus</taxon>
        <taxon>Aspergillus subgen. Circumdati</taxon>
    </lineage>
</organism>
<dbReference type="AlphaFoldDB" id="A0AAD4CU61"/>
<evidence type="ECO:0000313" key="4">
    <source>
        <dbReference type="Proteomes" id="UP001194746"/>
    </source>
</evidence>
<feature type="chain" id="PRO_5041903161" evidence="2">
    <location>
        <begin position="21"/>
        <end position="276"/>
    </location>
</feature>
<feature type="compositionally biased region" description="Polar residues" evidence="1">
    <location>
        <begin position="41"/>
        <end position="58"/>
    </location>
</feature>
<comment type="caution">
    <text evidence="3">The sequence shown here is derived from an EMBL/GenBank/DDBJ whole genome shotgun (WGS) entry which is preliminary data.</text>
</comment>
<name>A0AAD4CU61_ASPNN</name>
<dbReference type="Proteomes" id="UP001194746">
    <property type="component" value="Unassembled WGS sequence"/>
</dbReference>
<evidence type="ECO:0000256" key="2">
    <source>
        <dbReference type="SAM" id="SignalP"/>
    </source>
</evidence>
<feature type="signal peptide" evidence="2">
    <location>
        <begin position="1"/>
        <end position="20"/>
    </location>
</feature>
<sequence>MAARSKPRLLLALALPPVIATYGIHRGLQTLEQRYPPQPPEQTSSIALRTPQDPSTQQCPHVDIFAARVPLKALQNRVQQAQGNANNANNNSNPTVQDLTTAWAQTFLGSRVFRAEACAIGLFRGAGLNPGDLGDTPAKFSPDAARDNAPRVLANGVAVVVRAPAEDDTNGLLVRWSVPDGPRRFFEKISTWGYPWRLMSGGRHEMSISEPFGGEEEGEGDGGPFVEVRFSSAHDYEVVASEGNCQKVLPEWGGRLHRGYARFLLDIAVRELEKEV</sequence>
<dbReference type="EMBL" id="VCAU01000010">
    <property type="protein sequence ID" value="KAF9892774.1"/>
    <property type="molecule type" value="Genomic_DNA"/>
</dbReference>
<feature type="region of interest" description="Disordered" evidence="1">
    <location>
        <begin position="33"/>
        <end position="58"/>
    </location>
</feature>
<proteinExistence type="predicted"/>
<accession>A0AAD4CU61</accession>
<keyword evidence="2" id="KW-0732">Signal</keyword>
<protein>
    <submittedName>
        <fullName evidence="3">Uncharacterized protein</fullName>
    </submittedName>
</protein>
<keyword evidence="4" id="KW-1185">Reference proteome</keyword>